<evidence type="ECO:0000256" key="1">
    <source>
        <dbReference type="SAM" id="MobiDB-lite"/>
    </source>
</evidence>
<dbReference type="Proteomes" id="UP000095282">
    <property type="component" value="Unplaced"/>
</dbReference>
<dbReference type="WBParaSite" id="Csp11.Scaffold630.g18064.t1">
    <property type="protein sequence ID" value="Csp11.Scaffold630.g18064.t1"/>
    <property type="gene ID" value="Csp11.Scaffold630.g18064"/>
</dbReference>
<proteinExistence type="predicted"/>
<name>A0A1I7UPK5_9PELO</name>
<organism evidence="2 3">
    <name type="scientific">Caenorhabditis tropicalis</name>
    <dbReference type="NCBI Taxonomy" id="1561998"/>
    <lineage>
        <taxon>Eukaryota</taxon>
        <taxon>Metazoa</taxon>
        <taxon>Ecdysozoa</taxon>
        <taxon>Nematoda</taxon>
        <taxon>Chromadorea</taxon>
        <taxon>Rhabditida</taxon>
        <taxon>Rhabditina</taxon>
        <taxon>Rhabditomorpha</taxon>
        <taxon>Rhabditoidea</taxon>
        <taxon>Rhabditidae</taxon>
        <taxon>Peloderinae</taxon>
        <taxon>Caenorhabditis</taxon>
    </lineage>
</organism>
<evidence type="ECO:0000313" key="2">
    <source>
        <dbReference type="Proteomes" id="UP000095282"/>
    </source>
</evidence>
<keyword evidence="2" id="KW-1185">Reference proteome</keyword>
<dbReference type="AlphaFoldDB" id="A0A1I7UPK5"/>
<sequence>MIFETPTKWFPATGAPEPKRSPSKSGIENHMNKEMKSMNQALGASDDNNKSIGLFSSVKGKFSGPSKMLESVTSTAATIQQKIAASGPFKLAL</sequence>
<protein>
    <submittedName>
        <fullName evidence="3">Coatomer subunit delta</fullName>
    </submittedName>
</protein>
<dbReference type="eggNOG" id="ENOG502TJ5R">
    <property type="taxonomic scope" value="Eukaryota"/>
</dbReference>
<feature type="region of interest" description="Disordered" evidence="1">
    <location>
        <begin position="1"/>
        <end position="32"/>
    </location>
</feature>
<reference evidence="3" key="1">
    <citation type="submission" date="2016-11" db="UniProtKB">
        <authorList>
            <consortium name="WormBaseParasite"/>
        </authorList>
    </citation>
    <scope>IDENTIFICATION</scope>
</reference>
<accession>A0A1I7UPK5</accession>
<evidence type="ECO:0000313" key="3">
    <source>
        <dbReference type="WBParaSite" id="Csp11.Scaffold630.g18064.t1"/>
    </source>
</evidence>